<feature type="transmembrane region" description="Helical" evidence="2">
    <location>
        <begin position="130"/>
        <end position="157"/>
    </location>
</feature>
<evidence type="ECO:0000313" key="5">
    <source>
        <dbReference type="Proteomes" id="UP000763557"/>
    </source>
</evidence>
<keyword evidence="2" id="KW-0812">Transmembrane</keyword>
<feature type="transmembrane region" description="Helical" evidence="2">
    <location>
        <begin position="92"/>
        <end position="110"/>
    </location>
</feature>
<feature type="transmembrane region" description="Helical" evidence="2">
    <location>
        <begin position="32"/>
        <end position="51"/>
    </location>
</feature>
<evidence type="ECO:0000259" key="3">
    <source>
        <dbReference type="Pfam" id="PF20177"/>
    </source>
</evidence>
<evidence type="ECO:0000313" key="4">
    <source>
        <dbReference type="EMBL" id="NRN67768.1"/>
    </source>
</evidence>
<organism evidence="4 5">
    <name type="scientific">Kibdelosporangium persicum</name>
    <dbReference type="NCBI Taxonomy" id="2698649"/>
    <lineage>
        <taxon>Bacteria</taxon>
        <taxon>Bacillati</taxon>
        <taxon>Actinomycetota</taxon>
        <taxon>Actinomycetes</taxon>
        <taxon>Pseudonocardiales</taxon>
        <taxon>Pseudonocardiaceae</taxon>
        <taxon>Kibdelosporangium</taxon>
    </lineage>
</organism>
<dbReference type="RefSeq" id="WP_173136104.1">
    <property type="nucleotide sequence ID" value="NZ_CBCSGW010000065.1"/>
</dbReference>
<accession>A0ABX2FAG8</accession>
<feature type="domain" description="DUF6542" evidence="3">
    <location>
        <begin position="31"/>
        <end position="160"/>
    </location>
</feature>
<evidence type="ECO:0000256" key="2">
    <source>
        <dbReference type="SAM" id="Phobius"/>
    </source>
</evidence>
<feature type="region of interest" description="Disordered" evidence="1">
    <location>
        <begin position="162"/>
        <end position="278"/>
    </location>
</feature>
<comment type="caution">
    <text evidence="4">The sequence shown here is derived from an EMBL/GenBank/DDBJ whole genome shotgun (WGS) entry which is preliminary data.</text>
</comment>
<dbReference type="Proteomes" id="UP000763557">
    <property type="component" value="Unassembled WGS sequence"/>
</dbReference>
<gene>
    <name evidence="4" type="ORF">GC106_50080</name>
</gene>
<sequence>MTATRDRDSDLDMDAAEAAWDERPVFGTRRGLPWWGAVLLALLLTAAGAVIDKGRLVDDQRLTEFGLYHALFLAGCVLAVLGVRRRNLFGPMVQPPLIFAVTFVLVQFLARDSNAAGAAESGSRKLIFNVALPLASSFPWMAGATVATIVLGVIRLFMQRNPDGRAAGSDDRFDDDERPARRPRDKDRDFDDEPRPARRPSARDEERPRPPKGDRPQAPRRDQAPPVRRPARDQDRRDRADAPPRRNPPRPRDQGNGGGRPRPPQGQQAPRRRPREDY</sequence>
<proteinExistence type="predicted"/>
<feature type="compositionally biased region" description="Basic and acidic residues" evidence="1">
    <location>
        <begin position="230"/>
        <end position="244"/>
    </location>
</feature>
<keyword evidence="5" id="KW-1185">Reference proteome</keyword>
<protein>
    <recommendedName>
        <fullName evidence="3">DUF6542 domain-containing protein</fullName>
    </recommendedName>
</protein>
<feature type="compositionally biased region" description="Basic and acidic residues" evidence="1">
    <location>
        <begin position="178"/>
        <end position="223"/>
    </location>
</feature>
<dbReference type="Pfam" id="PF20177">
    <property type="entry name" value="DUF6542"/>
    <property type="match status" value="1"/>
</dbReference>
<keyword evidence="2" id="KW-1133">Transmembrane helix</keyword>
<feature type="transmembrane region" description="Helical" evidence="2">
    <location>
        <begin position="66"/>
        <end position="83"/>
    </location>
</feature>
<evidence type="ECO:0000256" key="1">
    <source>
        <dbReference type="SAM" id="MobiDB-lite"/>
    </source>
</evidence>
<keyword evidence="2" id="KW-0472">Membrane</keyword>
<name>A0ABX2FAG8_9PSEU</name>
<dbReference type="InterPro" id="IPR046672">
    <property type="entry name" value="DUF6542"/>
</dbReference>
<reference evidence="4 5" key="1">
    <citation type="submission" date="2020-01" db="EMBL/GenBank/DDBJ databases">
        <title>Kibdelosporangium persica a novel Actinomycetes from a hot desert in Iran.</title>
        <authorList>
            <person name="Safaei N."/>
            <person name="Zaburannyi N."/>
            <person name="Mueller R."/>
            <person name="Wink J."/>
        </authorList>
    </citation>
    <scope>NUCLEOTIDE SEQUENCE [LARGE SCALE GENOMIC DNA]</scope>
    <source>
        <strain evidence="4 5">4NS15</strain>
    </source>
</reference>
<dbReference type="EMBL" id="JAAATY010000016">
    <property type="protein sequence ID" value="NRN67768.1"/>
    <property type="molecule type" value="Genomic_DNA"/>
</dbReference>